<feature type="domain" description="RmlD-like substrate binding" evidence="3">
    <location>
        <begin position="12"/>
        <end position="154"/>
    </location>
</feature>
<dbReference type="InterPro" id="IPR036291">
    <property type="entry name" value="NAD(P)-bd_dom_sf"/>
</dbReference>
<evidence type="ECO:0000256" key="1">
    <source>
        <dbReference type="ARBA" id="ARBA00010944"/>
    </source>
</evidence>
<sequence length="254" mass="27862">MVNRVRSRRQVKILITGGSGRLGTELRDLIPDSVAPSSAELNLTDAHSVLEAVRREQPDIIVHTAAYTNVGGAEKERAKCWAVNVEGTRHIAQAANQVGAKLVHISTDYVFDGQTGNYSESDTPGPVVNYYSLTKLVAEEAARAAGSHLIIRTSFRPRKFAYPVAFSDVFTGQDYVDIIAPEIALAVRHALEISDEVLHIATERKSVYELARRRKPDVREGTRAEAGVTLPGDVSLNTERWEKVKAMLISDAQS</sequence>
<evidence type="ECO:0000259" key="3">
    <source>
        <dbReference type="Pfam" id="PF04321"/>
    </source>
</evidence>
<evidence type="ECO:0000256" key="2">
    <source>
        <dbReference type="RuleBase" id="RU364082"/>
    </source>
</evidence>
<dbReference type="GO" id="GO:0005829">
    <property type="term" value="C:cytosol"/>
    <property type="evidence" value="ECO:0007669"/>
    <property type="project" value="TreeGrafter"/>
</dbReference>
<dbReference type="InterPro" id="IPR029903">
    <property type="entry name" value="RmlD-like-bd"/>
</dbReference>
<dbReference type="SUPFAM" id="SSF51735">
    <property type="entry name" value="NAD(P)-binding Rossmann-fold domains"/>
    <property type="match status" value="1"/>
</dbReference>
<keyword evidence="5" id="KW-1185">Reference proteome</keyword>
<dbReference type="GO" id="GO:0019305">
    <property type="term" value="P:dTDP-rhamnose biosynthetic process"/>
    <property type="evidence" value="ECO:0007669"/>
    <property type="project" value="UniProtKB-UniPathway"/>
</dbReference>
<dbReference type="Gene3D" id="3.40.50.720">
    <property type="entry name" value="NAD(P)-binding Rossmann-like Domain"/>
    <property type="match status" value="1"/>
</dbReference>
<keyword evidence="2" id="KW-0560">Oxidoreductase</keyword>
<dbReference type="EC" id="1.1.1.133" evidence="2"/>
<name>A0A3G8YKL4_9DEIO</name>
<reference evidence="4 5" key="1">
    <citation type="submission" date="2018-11" db="EMBL/GenBank/DDBJ databases">
        <title>Deinococcus shelandsis sp. nov., isolated from South Shetland Islands soil of Antarctica.</title>
        <authorList>
            <person name="Tian J."/>
        </authorList>
    </citation>
    <scope>NUCLEOTIDE SEQUENCE [LARGE SCALE GENOMIC DNA]</scope>
    <source>
        <strain evidence="4 5">S14-83T</strain>
    </source>
</reference>
<dbReference type="UniPathway" id="UPA00124"/>
<comment type="similarity">
    <text evidence="1 2">Belongs to the dTDP-4-dehydrorhamnose reductase family.</text>
</comment>
<evidence type="ECO:0000313" key="5">
    <source>
        <dbReference type="Proteomes" id="UP000276417"/>
    </source>
</evidence>
<dbReference type="RefSeq" id="WP_124868211.1">
    <property type="nucleotide sequence ID" value="NZ_CP034183.1"/>
</dbReference>
<dbReference type="PANTHER" id="PTHR10491">
    <property type="entry name" value="DTDP-4-DEHYDRORHAMNOSE REDUCTASE"/>
    <property type="match status" value="1"/>
</dbReference>
<dbReference type="InterPro" id="IPR005913">
    <property type="entry name" value="dTDP_dehydrorham_reduct"/>
</dbReference>
<proteinExistence type="inferred from homology"/>
<keyword evidence="2" id="KW-0521">NADP</keyword>
<dbReference type="GO" id="GO:0008831">
    <property type="term" value="F:dTDP-4-dehydrorhamnose reductase activity"/>
    <property type="evidence" value="ECO:0007669"/>
    <property type="project" value="UniProtKB-EC"/>
</dbReference>
<comment type="pathway">
    <text evidence="2">Carbohydrate biosynthesis; dTDP-L-rhamnose biosynthesis.</text>
</comment>
<dbReference type="CDD" id="cd05254">
    <property type="entry name" value="dTDP_HR_like_SDR_e"/>
    <property type="match status" value="1"/>
</dbReference>
<accession>A0A3G8YKL4</accession>
<dbReference type="PANTHER" id="PTHR10491:SF4">
    <property type="entry name" value="METHIONINE ADENOSYLTRANSFERASE 2 SUBUNIT BETA"/>
    <property type="match status" value="1"/>
</dbReference>
<dbReference type="Pfam" id="PF04321">
    <property type="entry name" value="RmlD_sub_bind"/>
    <property type="match status" value="1"/>
</dbReference>
<comment type="function">
    <text evidence="2">Catalyzes the reduction of dTDP-6-deoxy-L-lyxo-4-hexulose to yield dTDP-L-rhamnose.</text>
</comment>
<gene>
    <name evidence="4" type="ORF">EHF33_04340</name>
</gene>
<dbReference type="AlphaFoldDB" id="A0A3G8YKL4"/>
<protein>
    <recommendedName>
        <fullName evidence="2">dTDP-4-dehydrorhamnose reductase</fullName>
        <ecNumber evidence="2">1.1.1.133</ecNumber>
    </recommendedName>
</protein>
<organism evidence="4 5">
    <name type="scientific">Deinococcus psychrotolerans</name>
    <dbReference type="NCBI Taxonomy" id="2489213"/>
    <lineage>
        <taxon>Bacteria</taxon>
        <taxon>Thermotogati</taxon>
        <taxon>Deinococcota</taxon>
        <taxon>Deinococci</taxon>
        <taxon>Deinococcales</taxon>
        <taxon>Deinococcaceae</taxon>
        <taxon>Deinococcus</taxon>
    </lineage>
</organism>
<dbReference type="EMBL" id="CP034183">
    <property type="protein sequence ID" value="AZI42071.1"/>
    <property type="molecule type" value="Genomic_DNA"/>
</dbReference>
<dbReference type="KEGG" id="dph:EHF33_04340"/>
<dbReference type="OrthoDB" id="9803892at2"/>
<dbReference type="Proteomes" id="UP000276417">
    <property type="component" value="Chromosome 1"/>
</dbReference>
<evidence type="ECO:0000313" key="4">
    <source>
        <dbReference type="EMBL" id="AZI42071.1"/>
    </source>
</evidence>